<evidence type="ECO:0000313" key="1">
    <source>
        <dbReference type="EMBL" id="QOR59879.1"/>
    </source>
</evidence>
<sequence>MKKANIYKVSVKDKSAKEGKIQITCVATSLSEAITTVAPYVWNPDTQKSEYIKYKESDIIEIKLVEAKVNVQDYISDYKEEEE</sequence>
<proteinExistence type="predicted"/>
<dbReference type="EMBL" id="MT774394">
    <property type="protein sequence ID" value="QOR59879.1"/>
    <property type="molecule type" value="Genomic_DNA"/>
</dbReference>
<dbReference type="RefSeq" id="YP_010112037.1">
    <property type="nucleotide sequence ID" value="NC_055887.1"/>
</dbReference>
<reference evidence="1 2" key="1">
    <citation type="submission" date="2020-07" db="EMBL/GenBank/DDBJ databases">
        <title>Taxonomic proposal: Crassvirales, a new order of highly abundant and diverse bacterial viruses.</title>
        <authorList>
            <person name="Shkoporov A.N."/>
            <person name="Stockdale S.R."/>
            <person name="Guerin E."/>
            <person name="Ross R.P."/>
            <person name="Hill C."/>
        </authorList>
    </citation>
    <scope>NUCLEOTIDE SEQUENCE [LARGE SCALE GENOMIC DNA]</scope>
</reference>
<protein>
    <submittedName>
        <fullName evidence="1">Uncharacterized protein</fullName>
    </submittedName>
</protein>
<dbReference type="GeneID" id="65130495"/>
<organism evidence="1 2">
    <name type="scientific">uncultured phage cr271_1</name>
    <dbReference type="NCBI Taxonomy" id="2772078"/>
    <lineage>
        <taxon>Viruses</taxon>
        <taxon>Duplodnaviria</taxon>
        <taxon>Heunggongvirae</taxon>
        <taxon>Uroviricota</taxon>
        <taxon>Caudoviricetes</taxon>
        <taxon>Crassvirales</taxon>
        <taxon>Intestiviridae</taxon>
        <taxon>Obtuvirinae</taxon>
        <taxon>Hacihdavirus</taxon>
        <taxon>Hacihdavirus animalis</taxon>
    </lineage>
</organism>
<accession>A0A7M1S1X3</accession>
<dbReference type="KEGG" id="vg:65130495"/>
<evidence type="ECO:0000313" key="2">
    <source>
        <dbReference type="Proteomes" id="UP000593898"/>
    </source>
</evidence>
<keyword evidence="2" id="KW-1185">Reference proteome</keyword>
<name>A0A7M1S1X3_9CAUD</name>
<dbReference type="Proteomes" id="UP000593898">
    <property type="component" value="Segment"/>
</dbReference>